<name>A0ABU1IAY3_9BURK</name>
<keyword evidence="4" id="KW-1185">Reference proteome</keyword>
<keyword evidence="2" id="KW-0732">Signal</keyword>
<feature type="signal peptide" evidence="2">
    <location>
        <begin position="1"/>
        <end position="28"/>
    </location>
</feature>
<dbReference type="Pfam" id="PF11776">
    <property type="entry name" value="RcnB"/>
    <property type="match status" value="1"/>
</dbReference>
<proteinExistence type="predicted"/>
<evidence type="ECO:0000313" key="4">
    <source>
        <dbReference type="Proteomes" id="UP001267710"/>
    </source>
</evidence>
<sequence length="141" mass="14971">MTLSLRTSRYAGAALAVALALAATASNAQPRPNNDHRGPPAHAHQPAHKPAQKHAERALHPPGHGGAKAAHAHRGRGAGPEHAFHKGGRLPSHYRSPQYVVNDWRGHHLAAPPRGHHWVQTGSDYVLVAVATGVIAQIVLH</sequence>
<accession>A0ABU1IAY3</accession>
<dbReference type="InterPro" id="IPR024572">
    <property type="entry name" value="RcnB"/>
</dbReference>
<comment type="caution">
    <text evidence="3">The sequence shown here is derived from an EMBL/GenBank/DDBJ whole genome shotgun (WGS) entry which is preliminary data.</text>
</comment>
<dbReference type="RefSeq" id="WP_309828338.1">
    <property type="nucleotide sequence ID" value="NZ_JAVIZX010000001.1"/>
</dbReference>
<protein>
    <submittedName>
        <fullName evidence="3">Ni/Co efflux regulator RcnB</fullName>
    </submittedName>
</protein>
<gene>
    <name evidence="3" type="ORF">QE399_001954</name>
</gene>
<reference evidence="3 4" key="1">
    <citation type="submission" date="2023-08" db="EMBL/GenBank/DDBJ databases">
        <title>Functional and genomic diversity of the sorghum phyllosphere microbiome.</title>
        <authorList>
            <person name="Shade A."/>
        </authorList>
    </citation>
    <scope>NUCLEOTIDE SEQUENCE [LARGE SCALE GENOMIC DNA]</scope>
    <source>
        <strain evidence="3 4">SORGH_AS_0335</strain>
    </source>
</reference>
<organism evidence="3 4">
    <name type="scientific">Paracidovorax wautersii</name>
    <dbReference type="NCBI Taxonomy" id="1177982"/>
    <lineage>
        <taxon>Bacteria</taxon>
        <taxon>Pseudomonadati</taxon>
        <taxon>Pseudomonadota</taxon>
        <taxon>Betaproteobacteria</taxon>
        <taxon>Burkholderiales</taxon>
        <taxon>Comamonadaceae</taxon>
        <taxon>Paracidovorax</taxon>
    </lineage>
</organism>
<evidence type="ECO:0000256" key="1">
    <source>
        <dbReference type="SAM" id="MobiDB-lite"/>
    </source>
</evidence>
<dbReference type="Gene3D" id="3.10.450.160">
    <property type="entry name" value="inner membrane protein cigr"/>
    <property type="match status" value="1"/>
</dbReference>
<feature type="region of interest" description="Disordered" evidence="1">
    <location>
        <begin position="26"/>
        <end position="92"/>
    </location>
</feature>
<feature type="chain" id="PRO_5046706857" evidence="2">
    <location>
        <begin position="29"/>
        <end position="141"/>
    </location>
</feature>
<dbReference type="Proteomes" id="UP001267710">
    <property type="component" value="Unassembled WGS sequence"/>
</dbReference>
<evidence type="ECO:0000256" key="2">
    <source>
        <dbReference type="SAM" id="SignalP"/>
    </source>
</evidence>
<dbReference type="EMBL" id="JAVIZX010000001">
    <property type="protein sequence ID" value="MDR6214265.1"/>
    <property type="molecule type" value="Genomic_DNA"/>
</dbReference>
<evidence type="ECO:0000313" key="3">
    <source>
        <dbReference type="EMBL" id="MDR6214265.1"/>
    </source>
</evidence>